<evidence type="ECO:0000313" key="1">
    <source>
        <dbReference type="EMBL" id="PKI68464.1"/>
    </source>
</evidence>
<evidence type="ECO:0000313" key="2">
    <source>
        <dbReference type="Proteomes" id="UP000233551"/>
    </source>
</evidence>
<organism evidence="1 2">
    <name type="scientific">Punica granatum</name>
    <name type="common">Pomegranate</name>
    <dbReference type="NCBI Taxonomy" id="22663"/>
    <lineage>
        <taxon>Eukaryota</taxon>
        <taxon>Viridiplantae</taxon>
        <taxon>Streptophyta</taxon>
        <taxon>Embryophyta</taxon>
        <taxon>Tracheophyta</taxon>
        <taxon>Spermatophyta</taxon>
        <taxon>Magnoliopsida</taxon>
        <taxon>eudicotyledons</taxon>
        <taxon>Gunneridae</taxon>
        <taxon>Pentapetalae</taxon>
        <taxon>rosids</taxon>
        <taxon>malvids</taxon>
        <taxon>Myrtales</taxon>
        <taxon>Lythraceae</taxon>
        <taxon>Punica</taxon>
    </lineage>
</organism>
<dbReference type="EMBL" id="PGOL01000554">
    <property type="protein sequence ID" value="PKI68464.1"/>
    <property type="molecule type" value="Genomic_DNA"/>
</dbReference>
<keyword evidence="2" id="KW-1185">Reference proteome</keyword>
<gene>
    <name evidence="1" type="ORF">CRG98_011153</name>
</gene>
<proteinExistence type="predicted"/>
<name>A0A2I0KIX3_PUNGR</name>
<protein>
    <submittedName>
        <fullName evidence="1">Uncharacterized protein</fullName>
    </submittedName>
</protein>
<reference evidence="1 2" key="1">
    <citation type="submission" date="2017-11" db="EMBL/GenBank/DDBJ databases">
        <title>De-novo sequencing of pomegranate (Punica granatum L.) genome.</title>
        <authorList>
            <person name="Akparov Z."/>
            <person name="Amiraslanov A."/>
            <person name="Hajiyeva S."/>
            <person name="Abbasov M."/>
            <person name="Kaur K."/>
            <person name="Hamwieh A."/>
            <person name="Solovyev V."/>
            <person name="Salamov A."/>
            <person name="Braich B."/>
            <person name="Kosarev P."/>
            <person name="Mahmoud A."/>
            <person name="Hajiyev E."/>
            <person name="Babayeva S."/>
            <person name="Izzatullayeva V."/>
            <person name="Mammadov A."/>
            <person name="Mammadov A."/>
            <person name="Sharifova S."/>
            <person name="Ojaghi J."/>
            <person name="Eynullazada K."/>
            <person name="Bayramov B."/>
            <person name="Abdulazimova A."/>
            <person name="Shahmuradov I."/>
        </authorList>
    </citation>
    <scope>NUCLEOTIDE SEQUENCE [LARGE SCALE GENOMIC DNA]</scope>
    <source>
        <strain evidence="2">cv. AG2017</strain>
        <tissue evidence="1">Leaf</tissue>
    </source>
</reference>
<sequence>MARCAMTGESCQPSRAGHLRPSLFLHGKPLFTALGFGPTIGVRPYFWTPALHRALAPHLLHRAPAAFTALGFGPTSGSGTAFIASGSGPAFITLGFGLALGSGPHIELRPCIYCIGFRPRIYCIGFRPYIGIRPCIYYIGLRPYIYYIGLRPRIYCFRALTLHLLLSGSDPASGSGPAFTAFGLQPFIYCFWAPAQHLLHSGFDTSHLLLSGSSEIQNRLRFKFIQAIL</sequence>
<accession>A0A2I0KIX3</accession>
<dbReference type="Proteomes" id="UP000233551">
    <property type="component" value="Unassembled WGS sequence"/>
</dbReference>
<dbReference type="AlphaFoldDB" id="A0A2I0KIX3"/>
<comment type="caution">
    <text evidence="1">The sequence shown here is derived from an EMBL/GenBank/DDBJ whole genome shotgun (WGS) entry which is preliminary data.</text>
</comment>